<dbReference type="RefSeq" id="WP_107252843.1">
    <property type="nucleotide sequence ID" value="NZ_PYOC01000002.1"/>
</dbReference>
<accession>A0A2T3LC53</accession>
<gene>
    <name evidence="2" type="ORF">C9J47_06765</name>
</gene>
<comment type="caution">
    <text evidence="2">The sequence shown here is derived from an EMBL/GenBank/DDBJ whole genome shotgun (WGS) entry which is preliminary data.</text>
</comment>
<dbReference type="PROSITE" id="PS51257">
    <property type="entry name" value="PROKAR_LIPOPROTEIN"/>
    <property type="match status" value="1"/>
</dbReference>
<evidence type="ECO:0000256" key="1">
    <source>
        <dbReference type="SAM" id="SignalP"/>
    </source>
</evidence>
<dbReference type="AlphaFoldDB" id="A0A2T3LC53"/>
<keyword evidence="1" id="KW-0732">Signal</keyword>
<evidence type="ECO:0000313" key="2">
    <source>
        <dbReference type="EMBL" id="PSV48920.1"/>
    </source>
</evidence>
<organism evidence="2 3">
    <name type="scientific">Photobacterium indicum</name>
    <dbReference type="NCBI Taxonomy" id="81447"/>
    <lineage>
        <taxon>Bacteria</taxon>
        <taxon>Pseudomonadati</taxon>
        <taxon>Pseudomonadota</taxon>
        <taxon>Gammaproteobacteria</taxon>
        <taxon>Vibrionales</taxon>
        <taxon>Vibrionaceae</taxon>
        <taxon>Photobacterium</taxon>
    </lineage>
</organism>
<reference evidence="2 3" key="1">
    <citation type="submission" date="2018-03" db="EMBL/GenBank/DDBJ databases">
        <title>Whole genome sequencing of Histamine producing bacteria.</title>
        <authorList>
            <person name="Butler K."/>
        </authorList>
    </citation>
    <scope>NUCLEOTIDE SEQUENCE [LARGE SCALE GENOMIC DNA]</scope>
    <source>
        <strain evidence="2 3">ATCC 19614</strain>
    </source>
</reference>
<dbReference type="EMBL" id="PYOC01000002">
    <property type="protein sequence ID" value="PSV48920.1"/>
    <property type="molecule type" value="Genomic_DNA"/>
</dbReference>
<keyword evidence="3" id="KW-1185">Reference proteome</keyword>
<evidence type="ECO:0008006" key="4">
    <source>
        <dbReference type="Google" id="ProtNLM"/>
    </source>
</evidence>
<feature type="signal peptide" evidence="1">
    <location>
        <begin position="1"/>
        <end position="21"/>
    </location>
</feature>
<sequence>MFKKTLLATILLTTLSGCVTTGPERVCTPDTKVAIETADVKTPSTENLKVIVLPVDAEFKDSSNTKVKSVLRNDLEAQIAHSGANLVDRKLANKLKNEIKLAEQSGRYNSKGVPIADYAILTEIISTDLSKSYKEAYTYENKDGETKRVPAKCSYKVDIKAIAKVVSLPSMELVKRIELTGDESITTETRSSKCPISSAQYTGLASKAAAESVSYTHDLKKMLAPSASILELRQCTEGSMVKIAMGTNKKVTPGIDVAFSKSMKNDDGEVETFALGEGTVVSIPEHGIKAKYSWVSVDKELAKKVQKGNIAKIIPEECSFIDIECQAKEWMK</sequence>
<dbReference type="Proteomes" id="UP000241803">
    <property type="component" value="Unassembled WGS sequence"/>
</dbReference>
<protein>
    <recommendedName>
        <fullName evidence="4">Curli production assembly/transport component CsgG</fullName>
    </recommendedName>
</protein>
<proteinExistence type="predicted"/>
<feature type="chain" id="PRO_5015641480" description="Curli production assembly/transport component CsgG" evidence="1">
    <location>
        <begin position="22"/>
        <end position="332"/>
    </location>
</feature>
<evidence type="ECO:0000313" key="3">
    <source>
        <dbReference type="Proteomes" id="UP000241803"/>
    </source>
</evidence>
<name>A0A2T3LC53_9GAMM</name>